<accession>A0A6J6A3H5</accession>
<gene>
    <name evidence="3" type="ORF">UFOPK2656_01051</name>
    <name evidence="4" type="ORF">UFOPK3099_02385</name>
    <name evidence="5" type="ORF">UFOPK3267_02531</name>
    <name evidence="6" type="ORF">UFOPK3651_01573</name>
    <name evidence="7" type="ORF">UFOPK3931_02527</name>
    <name evidence="2" type="ORF">UFOPK4189_01440</name>
</gene>
<protein>
    <submittedName>
        <fullName evidence="2">Unannotated protein</fullName>
    </submittedName>
</protein>
<feature type="transmembrane region" description="Helical" evidence="1">
    <location>
        <begin position="23"/>
        <end position="47"/>
    </location>
</feature>
<keyword evidence="1" id="KW-1133">Transmembrane helix</keyword>
<sequence>MCTMLPNTDQPATGRRSHRRRMVGWSIVAVITVLAVAILIAFATGTIGRSGAF</sequence>
<evidence type="ECO:0000313" key="5">
    <source>
        <dbReference type="EMBL" id="CAB4853007.1"/>
    </source>
</evidence>
<reference evidence="2" key="1">
    <citation type="submission" date="2020-05" db="EMBL/GenBank/DDBJ databases">
        <authorList>
            <person name="Chiriac C."/>
            <person name="Salcher M."/>
            <person name="Ghai R."/>
            <person name="Kavagutti S V."/>
        </authorList>
    </citation>
    <scope>NUCLEOTIDE SEQUENCE</scope>
</reference>
<dbReference type="EMBL" id="CAFBIY010000185">
    <property type="protein sequence ID" value="CAB4853007.1"/>
    <property type="molecule type" value="Genomic_DNA"/>
</dbReference>
<evidence type="ECO:0000313" key="6">
    <source>
        <dbReference type="EMBL" id="CAB4932408.1"/>
    </source>
</evidence>
<evidence type="ECO:0000313" key="2">
    <source>
        <dbReference type="EMBL" id="CAB4363665.1"/>
    </source>
</evidence>
<organism evidence="2">
    <name type="scientific">freshwater metagenome</name>
    <dbReference type="NCBI Taxonomy" id="449393"/>
    <lineage>
        <taxon>unclassified sequences</taxon>
        <taxon>metagenomes</taxon>
        <taxon>ecological metagenomes</taxon>
    </lineage>
</organism>
<keyword evidence="1" id="KW-0472">Membrane</keyword>
<evidence type="ECO:0000313" key="3">
    <source>
        <dbReference type="EMBL" id="CAB4717159.1"/>
    </source>
</evidence>
<dbReference type="AlphaFoldDB" id="A0A6J6A3H5"/>
<dbReference type="EMBL" id="CAFBMT010000007">
    <property type="protein sequence ID" value="CAB4932408.1"/>
    <property type="molecule type" value="Genomic_DNA"/>
</dbReference>
<dbReference type="EMBL" id="CAFAAV010000231">
    <property type="protein sequence ID" value="CAB4833652.1"/>
    <property type="molecule type" value="Genomic_DNA"/>
</dbReference>
<proteinExistence type="predicted"/>
<dbReference type="EMBL" id="CAESGF010000007">
    <property type="protein sequence ID" value="CAB4363665.1"/>
    <property type="molecule type" value="Genomic_DNA"/>
</dbReference>
<evidence type="ECO:0000256" key="1">
    <source>
        <dbReference type="SAM" id="Phobius"/>
    </source>
</evidence>
<name>A0A6J6A3H5_9ZZZZ</name>
<keyword evidence="1" id="KW-0812">Transmembrane</keyword>
<evidence type="ECO:0000313" key="7">
    <source>
        <dbReference type="EMBL" id="CAB5005993.1"/>
    </source>
</evidence>
<evidence type="ECO:0000313" key="4">
    <source>
        <dbReference type="EMBL" id="CAB4833652.1"/>
    </source>
</evidence>
<dbReference type="EMBL" id="CAFBOL010000089">
    <property type="protein sequence ID" value="CAB5005993.1"/>
    <property type="molecule type" value="Genomic_DNA"/>
</dbReference>
<dbReference type="EMBL" id="CAEZYF010000005">
    <property type="protein sequence ID" value="CAB4717159.1"/>
    <property type="molecule type" value="Genomic_DNA"/>
</dbReference>